<dbReference type="PANTHER" id="PTHR13371:SF0">
    <property type="entry name" value="CENTROSOMAL PROTEIN OF 104 KDA"/>
    <property type="match status" value="1"/>
</dbReference>
<sequence>MILIIYHNSMQIVGPEIDPFLKTLRPKQLEEYQAAFETPEVKPPPSIKKDKKTNPPPRQQPRHVHQHANDDSDDSDASVAEFTCPFCDRQDDAFDSDRLDQHFWAECPMLTQCQMCSQVIEISTLNEHLLVECEQKECRRCGEAITAKFYDKHTNMNDCDPMPSPAQGNRCRGDDIRGRFEGLGLVVVGAVVGDVGLVEAGAGVDEVGFDVVGAFVVNELFGAGGVAVFVGAGVDEIGLAVVGAVVVNGFEVFGEGAFVG</sequence>
<dbReference type="Proteomes" id="UP000266643">
    <property type="component" value="Unassembled WGS sequence"/>
</dbReference>
<evidence type="ECO:0000256" key="1">
    <source>
        <dbReference type="SAM" id="MobiDB-lite"/>
    </source>
</evidence>
<gene>
    <name evidence="3" type="ORF">DYB30_004833</name>
</gene>
<dbReference type="InterPro" id="IPR048738">
    <property type="entry name" value="CEP104_Znf"/>
</dbReference>
<name>A0A397D849_APHAT</name>
<organism evidence="3 4">
    <name type="scientific">Aphanomyces astaci</name>
    <name type="common">Crayfish plague agent</name>
    <dbReference type="NCBI Taxonomy" id="112090"/>
    <lineage>
        <taxon>Eukaryota</taxon>
        <taxon>Sar</taxon>
        <taxon>Stramenopiles</taxon>
        <taxon>Oomycota</taxon>
        <taxon>Saprolegniomycetes</taxon>
        <taxon>Saprolegniales</taxon>
        <taxon>Verrucalvaceae</taxon>
        <taxon>Aphanomyces</taxon>
    </lineage>
</organism>
<accession>A0A397D849</accession>
<dbReference type="GO" id="GO:0005929">
    <property type="term" value="C:cilium"/>
    <property type="evidence" value="ECO:0007669"/>
    <property type="project" value="TreeGrafter"/>
</dbReference>
<proteinExistence type="predicted"/>
<feature type="region of interest" description="Disordered" evidence="1">
    <location>
        <begin position="35"/>
        <end position="76"/>
    </location>
</feature>
<dbReference type="VEuPathDB" id="FungiDB:H257_15268"/>
<dbReference type="Pfam" id="PF21039">
    <property type="entry name" value="CEP104_ZnF"/>
    <property type="match status" value="1"/>
</dbReference>
<dbReference type="PANTHER" id="PTHR13371">
    <property type="entry name" value="GLYCINE-, GLUTAMATE-, THIENYLCYCLOHEXYLPIPERIDINE-BINDING PROTEIN"/>
    <property type="match status" value="1"/>
</dbReference>
<evidence type="ECO:0000313" key="4">
    <source>
        <dbReference type="Proteomes" id="UP000266643"/>
    </source>
</evidence>
<protein>
    <recommendedName>
        <fullName evidence="2">Centrosomal protein CEP104 Zn finger domain-containing protein</fullName>
    </recommendedName>
</protein>
<evidence type="ECO:0000259" key="2">
    <source>
        <dbReference type="Pfam" id="PF21039"/>
    </source>
</evidence>
<dbReference type="EMBL" id="QUTD01005744">
    <property type="protein sequence ID" value="RHY59805.1"/>
    <property type="molecule type" value="Genomic_DNA"/>
</dbReference>
<reference evidence="3 4" key="1">
    <citation type="submission" date="2018-08" db="EMBL/GenBank/DDBJ databases">
        <title>Aphanomyces genome sequencing and annotation.</title>
        <authorList>
            <person name="Minardi D."/>
            <person name="Oidtmann B."/>
            <person name="Van Der Giezen M."/>
            <person name="Studholme D.J."/>
        </authorList>
    </citation>
    <scope>NUCLEOTIDE SEQUENCE [LARGE SCALE GENOMIC DNA]</scope>
    <source>
        <strain evidence="3 4">D2</strain>
    </source>
</reference>
<dbReference type="InterPro" id="IPR052607">
    <property type="entry name" value="CEP104-like"/>
</dbReference>
<evidence type="ECO:0000313" key="3">
    <source>
        <dbReference type="EMBL" id="RHY59805.1"/>
    </source>
</evidence>
<dbReference type="AlphaFoldDB" id="A0A397D849"/>
<comment type="caution">
    <text evidence="3">The sequence shown here is derived from an EMBL/GenBank/DDBJ whole genome shotgun (WGS) entry which is preliminary data.</text>
</comment>
<feature type="domain" description="Centrosomal protein CEP104 Zn finger" evidence="2">
    <location>
        <begin position="83"/>
        <end position="171"/>
    </location>
</feature>